<reference evidence="2 3" key="1">
    <citation type="submission" date="2006-04" db="EMBL/GenBank/DDBJ databases">
        <authorList>
            <person name="Giovannoni S.J."/>
            <person name="Cho J.-C."/>
            <person name="Ferriera S."/>
            <person name="Johnson J."/>
            <person name="Kravitz S."/>
            <person name="Halpern A."/>
            <person name="Remington K."/>
            <person name="Beeson K."/>
            <person name="Tran B."/>
            <person name="Rogers Y.-H."/>
            <person name="Friedman R."/>
            <person name="Venter J.C."/>
        </authorList>
    </citation>
    <scope>NUCLEOTIDE SEQUENCE [LARGE SCALE GENOMIC DNA]</scope>
    <source>
        <strain evidence="2 3">HTCC1002</strain>
    </source>
</reference>
<organism evidence="2 3">
    <name type="scientific">Pelagibacter ubique (strain HTCC1002)</name>
    <dbReference type="NCBI Taxonomy" id="314261"/>
    <lineage>
        <taxon>Bacteria</taxon>
        <taxon>Pseudomonadati</taxon>
        <taxon>Pseudomonadota</taxon>
        <taxon>Alphaproteobacteria</taxon>
        <taxon>Candidatus Pelagibacterales</taxon>
        <taxon>Candidatus Pelagibacteraceae</taxon>
        <taxon>Candidatus Pelagibacter</taxon>
    </lineage>
</organism>
<feature type="chain" id="PRO_5004196784" description="YARHG domain-containing protein" evidence="1">
    <location>
        <begin position="22"/>
        <end position="131"/>
    </location>
</feature>
<evidence type="ECO:0000256" key="1">
    <source>
        <dbReference type="SAM" id="SignalP"/>
    </source>
</evidence>
<gene>
    <name evidence="2" type="ORF">PU1002_05006</name>
</gene>
<comment type="caution">
    <text evidence="2">The sequence shown here is derived from an EMBL/GenBank/DDBJ whole genome shotgun (WGS) entry which is preliminary data.</text>
</comment>
<name>Q1V126_PELU1</name>
<accession>Q1V126</accession>
<evidence type="ECO:0000313" key="2">
    <source>
        <dbReference type="EMBL" id="EAS85052.1"/>
    </source>
</evidence>
<evidence type="ECO:0008006" key="4">
    <source>
        <dbReference type="Google" id="ProtNLM"/>
    </source>
</evidence>
<dbReference type="HOGENOM" id="CLU_1923763_0_0_5"/>
<dbReference type="Proteomes" id="UP000005306">
    <property type="component" value="Unassembled WGS sequence"/>
</dbReference>
<protein>
    <recommendedName>
        <fullName evidence="4">YARHG domain-containing protein</fullName>
    </recommendedName>
</protein>
<dbReference type="AlphaFoldDB" id="Q1V126"/>
<dbReference type="RefSeq" id="WP_006997639.1">
    <property type="nucleotide sequence ID" value="NZ_CH724130.1"/>
</dbReference>
<dbReference type="EMBL" id="AAPV01000001">
    <property type="protein sequence ID" value="EAS85052.1"/>
    <property type="molecule type" value="Genomic_DNA"/>
</dbReference>
<evidence type="ECO:0000313" key="3">
    <source>
        <dbReference type="Proteomes" id="UP000005306"/>
    </source>
</evidence>
<keyword evidence="1" id="KW-0732">Signal</keyword>
<feature type="signal peptide" evidence="1">
    <location>
        <begin position="1"/>
        <end position="21"/>
    </location>
</feature>
<sequence>MIKKILIIISFLAICTGVSFANTDEKKVCTGFGTWTKDGEYKIVRSKCITEKEYQASLNAPDYLCKYYQKSIWKESERPYGKKQYQYTDSSLTKINALKDEGKALCDAGKLRDGEAKLVEAIKIISHTRMN</sequence>
<proteinExistence type="predicted"/>